<feature type="domain" description="Peptidase C51" evidence="2">
    <location>
        <begin position="41"/>
        <end position="126"/>
    </location>
</feature>
<evidence type="ECO:0000313" key="4">
    <source>
        <dbReference type="Proteomes" id="UP001603978"/>
    </source>
</evidence>
<name>A0ABW7A4E4_9ACTN</name>
<keyword evidence="4" id="KW-1185">Reference proteome</keyword>
<sequence length="436" mass="47594">MTPETQKFIDLLESQVGYAAKGGYTKFGEWYGNNVEFDADYTSAPWCDMYLSWAAHKLGYEKWIGQFAWTVAHAEWFQKQDAWGHKPEPGAFVFYDWSGTKNVDNIDHVGIVTKVEGDTIFTIEGNIDGGLIKRKERDTSKVVGYGYPERIKSRLEEATRQVDGQTVHEPPQATSSPTTTTAAAGKMGPKMAKHAKPTTADTKAATAEPLPTHIDASATGPLPSINTPTMIGSAVVAALAVLAVAKTRRRSRPTAASTPPRPARKPKRRRRRTTEDEQTLLWMRHLLDGVAADAAQTATPPADAGLATAPLAVEAAPRHALGRITPTHHIADTGPFEVVIDTGPLEPFVDTGPFEHIVIPEATSPFDAFTPARRTVGDILDDPGPHYRGRRRRHDIEPATYSTGMTSHDRHGVEPPLRQADDRELVGAGGRGRHRA</sequence>
<gene>
    <name evidence="3" type="ORF">ACFLIM_03265</name>
</gene>
<evidence type="ECO:0000313" key="3">
    <source>
        <dbReference type="EMBL" id="MFG1702190.1"/>
    </source>
</evidence>
<proteinExistence type="predicted"/>
<feature type="compositionally biased region" description="Basic and acidic residues" evidence="1">
    <location>
        <begin position="407"/>
        <end position="425"/>
    </location>
</feature>
<dbReference type="InterPro" id="IPR007921">
    <property type="entry name" value="CHAP_dom"/>
</dbReference>
<protein>
    <submittedName>
        <fullName evidence="3">CHAP domain-containing protein</fullName>
    </submittedName>
</protein>
<feature type="compositionally biased region" description="Basic residues" evidence="1">
    <location>
        <begin position="262"/>
        <end position="272"/>
    </location>
</feature>
<dbReference type="SUPFAM" id="SSF54001">
    <property type="entry name" value="Cysteine proteinases"/>
    <property type="match status" value="1"/>
</dbReference>
<evidence type="ECO:0000256" key="1">
    <source>
        <dbReference type="SAM" id="MobiDB-lite"/>
    </source>
</evidence>
<dbReference type="InterPro" id="IPR038765">
    <property type="entry name" value="Papain-like_cys_pep_sf"/>
</dbReference>
<organism evidence="3 4">
    <name type="scientific">Nonomuraea marmarensis</name>
    <dbReference type="NCBI Taxonomy" id="3351344"/>
    <lineage>
        <taxon>Bacteria</taxon>
        <taxon>Bacillati</taxon>
        <taxon>Actinomycetota</taxon>
        <taxon>Actinomycetes</taxon>
        <taxon>Streptosporangiales</taxon>
        <taxon>Streptosporangiaceae</taxon>
        <taxon>Nonomuraea</taxon>
    </lineage>
</organism>
<dbReference type="RefSeq" id="WP_393161709.1">
    <property type="nucleotide sequence ID" value="NZ_JBICRM010000002.1"/>
</dbReference>
<reference evidence="3 4" key="1">
    <citation type="submission" date="2024-10" db="EMBL/GenBank/DDBJ databases">
        <authorList>
            <person name="Topkara A.R."/>
            <person name="Saygin H."/>
        </authorList>
    </citation>
    <scope>NUCLEOTIDE SEQUENCE [LARGE SCALE GENOMIC DNA]</scope>
    <source>
        <strain evidence="3 4">M3C6</strain>
    </source>
</reference>
<dbReference type="EMBL" id="JBICRM010000002">
    <property type="protein sequence ID" value="MFG1702190.1"/>
    <property type="molecule type" value="Genomic_DNA"/>
</dbReference>
<dbReference type="Pfam" id="PF05257">
    <property type="entry name" value="CHAP"/>
    <property type="match status" value="1"/>
</dbReference>
<accession>A0ABW7A4E4</accession>
<dbReference type="Proteomes" id="UP001603978">
    <property type="component" value="Unassembled WGS sequence"/>
</dbReference>
<feature type="region of interest" description="Disordered" evidence="1">
    <location>
        <begin position="247"/>
        <end position="277"/>
    </location>
</feature>
<feature type="region of interest" description="Disordered" evidence="1">
    <location>
        <begin position="156"/>
        <end position="204"/>
    </location>
</feature>
<evidence type="ECO:0000259" key="2">
    <source>
        <dbReference type="Pfam" id="PF05257"/>
    </source>
</evidence>
<comment type="caution">
    <text evidence="3">The sequence shown here is derived from an EMBL/GenBank/DDBJ whole genome shotgun (WGS) entry which is preliminary data.</text>
</comment>
<feature type="region of interest" description="Disordered" evidence="1">
    <location>
        <begin position="375"/>
        <end position="436"/>
    </location>
</feature>
<feature type="compositionally biased region" description="Low complexity" evidence="1">
    <location>
        <begin position="170"/>
        <end position="190"/>
    </location>
</feature>